<sequence>MASNWTSLDSLEEWDARPWNGRNFDKHSFALLPLSMAQGLATLVLNLLVILAAIRNGIYRNPSHVLILALSCVHLNVEPFLVNPGLT</sequence>
<evidence type="ECO:0000313" key="2">
    <source>
        <dbReference type="EMBL" id="ORZ36269.1"/>
    </source>
</evidence>
<evidence type="ECO:0000256" key="1">
    <source>
        <dbReference type="SAM" id="Phobius"/>
    </source>
</evidence>
<accession>A0A1Y2HP03</accession>
<dbReference type="Proteomes" id="UP000193411">
    <property type="component" value="Unassembled WGS sequence"/>
</dbReference>
<dbReference type="SUPFAM" id="SSF81321">
    <property type="entry name" value="Family A G protein-coupled receptor-like"/>
    <property type="match status" value="1"/>
</dbReference>
<protein>
    <submittedName>
        <fullName evidence="2">Uncharacterized protein</fullName>
    </submittedName>
</protein>
<comment type="caution">
    <text evidence="2">The sequence shown here is derived from an EMBL/GenBank/DDBJ whole genome shotgun (WGS) entry which is preliminary data.</text>
</comment>
<organism evidence="2 3">
    <name type="scientific">Catenaria anguillulae PL171</name>
    <dbReference type="NCBI Taxonomy" id="765915"/>
    <lineage>
        <taxon>Eukaryota</taxon>
        <taxon>Fungi</taxon>
        <taxon>Fungi incertae sedis</taxon>
        <taxon>Blastocladiomycota</taxon>
        <taxon>Blastocladiomycetes</taxon>
        <taxon>Blastocladiales</taxon>
        <taxon>Catenariaceae</taxon>
        <taxon>Catenaria</taxon>
    </lineage>
</organism>
<dbReference type="EMBL" id="MCFL01000018">
    <property type="protein sequence ID" value="ORZ36269.1"/>
    <property type="molecule type" value="Genomic_DNA"/>
</dbReference>
<keyword evidence="1" id="KW-0812">Transmembrane</keyword>
<gene>
    <name evidence="2" type="ORF">BCR44DRAFT_39524</name>
</gene>
<evidence type="ECO:0000313" key="3">
    <source>
        <dbReference type="Proteomes" id="UP000193411"/>
    </source>
</evidence>
<feature type="transmembrane region" description="Helical" evidence="1">
    <location>
        <begin position="29"/>
        <end position="53"/>
    </location>
</feature>
<keyword evidence="1" id="KW-1133">Transmembrane helix</keyword>
<name>A0A1Y2HP03_9FUNG</name>
<dbReference type="AlphaFoldDB" id="A0A1Y2HP03"/>
<feature type="non-terminal residue" evidence="2">
    <location>
        <position position="87"/>
    </location>
</feature>
<reference evidence="2 3" key="1">
    <citation type="submission" date="2016-07" db="EMBL/GenBank/DDBJ databases">
        <title>Pervasive Adenine N6-methylation of Active Genes in Fungi.</title>
        <authorList>
            <consortium name="DOE Joint Genome Institute"/>
            <person name="Mondo S.J."/>
            <person name="Dannebaum R.O."/>
            <person name="Kuo R.C."/>
            <person name="Labutti K."/>
            <person name="Haridas S."/>
            <person name="Kuo A."/>
            <person name="Salamov A."/>
            <person name="Ahrendt S.R."/>
            <person name="Lipzen A."/>
            <person name="Sullivan W."/>
            <person name="Andreopoulos W.B."/>
            <person name="Clum A."/>
            <person name="Lindquist E."/>
            <person name="Daum C."/>
            <person name="Ramamoorthy G.K."/>
            <person name="Gryganskyi A."/>
            <person name="Culley D."/>
            <person name="Magnuson J.K."/>
            <person name="James T.Y."/>
            <person name="O'Malley M.A."/>
            <person name="Stajich J.E."/>
            <person name="Spatafora J.W."/>
            <person name="Visel A."/>
            <person name="Grigoriev I.V."/>
        </authorList>
    </citation>
    <scope>NUCLEOTIDE SEQUENCE [LARGE SCALE GENOMIC DNA]</scope>
    <source>
        <strain evidence="2 3">PL171</strain>
    </source>
</reference>
<keyword evidence="3" id="KW-1185">Reference proteome</keyword>
<proteinExistence type="predicted"/>
<keyword evidence="1" id="KW-0472">Membrane</keyword>